<evidence type="ECO:0000313" key="4">
    <source>
        <dbReference type="EMBL" id="SQD92469.1"/>
    </source>
</evidence>
<dbReference type="PANTHER" id="PTHR33392">
    <property type="entry name" value="POLYISOPRENYL-TEICHOIC ACID--PEPTIDOGLYCAN TEICHOIC ACID TRANSFERASE TAGU"/>
    <property type="match status" value="1"/>
</dbReference>
<organism evidence="4 5">
    <name type="scientific">Candidatus Bipolaricaulis anaerobius</name>
    <dbReference type="NCBI Taxonomy" id="2026885"/>
    <lineage>
        <taxon>Bacteria</taxon>
        <taxon>Candidatus Bipolaricaulota</taxon>
        <taxon>Candidatus Bipolaricaulia</taxon>
        <taxon>Candidatus Bipolaricaulales</taxon>
        <taxon>Candidatus Bipolaricaulaceae</taxon>
        <taxon>Candidatus Bipolaricaulis</taxon>
    </lineage>
</organism>
<evidence type="ECO:0000259" key="2">
    <source>
        <dbReference type="Pfam" id="PF03816"/>
    </source>
</evidence>
<dbReference type="AlphaFoldDB" id="A0A2X3KZX9"/>
<dbReference type="InterPro" id="IPR027381">
    <property type="entry name" value="LytR/CpsA/Psr_C"/>
</dbReference>
<sequence>MRRVAIAIGLVLTGVAVTLFILFSQTEVTRTLRQGSPVYVLVVGVDEGGPSTAHVHSVAVAVVQPGGRASWISVPRTLTWPTAAGWTSLYALYPSEGIAGMARRLSALLEVPLPYWVVMDFTGLRTMVDLVGGVEVMVETRLVYQDRSQNLFIDIPPGRQTLDGAKALDFVRYEDGDELGRLARQHQLLRALGEEARAIPSAAWRTTVEAIYDAARTNLTLWEALDLARALGDVPPERATFAIVPTLPRAGASSDQIPDLVRLRRLTQSLVRGPTFLTRDEIRVLVLNGTGQKLLATRTGAWLADRGFQVTGTSDADRSNYPCTYLVVREEDRAKGKALLEALPPGVQGGVQIKTDREFDLARVGGWPQYTDVILILGAGFDVQS</sequence>
<evidence type="ECO:0000256" key="1">
    <source>
        <dbReference type="ARBA" id="ARBA00006068"/>
    </source>
</evidence>
<dbReference type="Gene3D" id="3.30.70.2390">
    <property type="match status" value="1"/>
</dbReference>
<evidence type="ECO:0000259" key="3">
    <source>
        <dbReference type="Pfam" id="PF13399"/>
    </source>
</evidence>
<keyword evidence="5" id="KW-1185">Reference proteome</keyword>
<proteinExistence type="inferred from homology"/>
<comment type="similarity">
    <text evidence="1">Belongs to the LytR/CpsA/Psr (LCP) family.</text>
</comment>
<dbReference type="EMBL" id="LS483254">
    <property type="protein sequence ID" value="SQD92469.1"/>
    <property type="molecule type" value="Genomic_DNA"/>
</dbReference>
<feature type="domain" description="Cell envelope-related transcriptional attenuator" evidence="2">
    <location>
        <begin position="66"/>
        <end position="196"/>
    </location>
</feature>
<dbReference type="InterPro" id="IPR004474">
    <property type="entry name" value="LytR_CpsA_psr"/>
</dbReference>
<dbReference type="Pfam" id="PF13399">
    <property type="entry name" value="LytR_C"/>
    <property type="match status" value="1"/>
</dbReference>
<protein>
    <submittedName>
        <fullName evidence="4">Cell envelope-related transcriptional attenuator</fullName>
    </submittedName>
</protein>
<gene>
    <name evidence="4" type="ORF">BARAN1_0444</name>
</gene>
<dbReference type="Gene3D" id="3.40.630.190">
    <property type="entry name" value="LCP protein"/>
    <property type="match status" value="1"/>
</dbReference>
<reference evidence="5" key="1">
    <citation type="submission" date="2018-05" db="EMBL/GenBank/DDBJ databases">
        <authorList>
            <person name="Hao L."/>
        </authorList>
    </citation>
    <scope>NUCLEOTIDE SEQUENCE [LARGE SCALE GENOMIC DNA]</scope>
</reference>
<accession>A0A2X3KZX9</accession>
<name>A0A2X3KZX9_9BACT</name>
<dbReference type="Proteomes" id="UP000249818">
    <property type="component" value="Chromosome BARAN1"/>
</dbReference>
<dbReference type="KEGG" id="bana:BARAN1_0444"/>
<dbReference type="InterPro" id="IPR050922">
    <property type="entry name" value="LytR/CpsA/Psr_CW_biosynth"/>
</dbReference>
<evidence type="ECO:0000313" key="5">
    <source>
        <dbReference type="Proteomes" id="UP000249818"/>
    </source>
</evidence>
<dbReference type="NCBIfam" id="TIGR00350">
    <property type="entry name" value="lytR_cpsA_psr"/>
    <property type="match status" value="1"/>
</dbReference>
<feature type="domain" description="LytR/CpsA/Psr regulator C-terminal" evidence="3">
    <location>
        <begin position="281"/>
        <end position="381"/>
    </location>
</feature>
<dbReference type="PANTHER" id="PTHR33392:SF6">
    <property type="entry name" value="POLYISOPRENYL-TEICHOIC ACID--PEPTIDOGLYCAN TEICHOIC ACID TRANSFERASE TAGU"/>
    <property type="match status" value="1"/>
</dbReference>
<dbReference type="Pfam" id="PF03816">
    <property type="entry name" value="LytR_cpsA_psr"/>
    <property type="match status" value="1"/>
</dbReference>